<evidence type="ECO:0000259" key="2">
    <source>
        <dbReference type="PROSITE" id="PS51184"/>
    </source>
</evidence>
<dbReference type="PANTHER" id="PTHR12461">
    <property type="entry name" value="HYPOXIA-INDUCIBLE FACTOR 1 ALPHA INHIBITOR-RELATED"/>
    <property type="match status" value="1"/>
</dbReference>
<evidence type="ECO:0000313" key="3">
    <source>
        <dbReference type="EMBL" id="GJJ74758.1"/>
    </source>
</evidence>
<dbReference type="Gene3D" id="2.60.120.650">
    <property type="entry name" value="Cupin"/>
    <property type="match status" value="1"/>
</dbReference>
<name>A0A9P3HDZ7_9FUNG</name>
<dbReference type="PANTHER" id="PTHR12461:SF90">
    <property type="entry name" value="JUMONJI-LIKE PROTEIN"/>
    <property type="match status" value="1"/>
</dbReference>
<gene>
    <name evidence="3" type="ORF">EMPS_07116</name>
</gene>
<dbReference type="InterPro" id="IPR041667">
    <property type="entry name" value="Cupin_8"/>
</dbReference>
<dbReference type="SMART" id="SM00558">
    <property type="entry name" value="JmjC"/>
    <property type="match status" value="1"/>
</dbReference>
<feature type="region of interest" description="Disordered" evidence="1">
    <location>
        <begin position="184"/>
        <end position="212"/>
    </location>
</feature>
<evidence type="ECO:0000313" key="4">
    <source>
        <dbReference type="Proteomes" id="UP000827284"/>
    </source>
</evidence>
<comment type="caution">
    <text evidence="3">The sequence shown here is derived from an EMBL/GenBank/DDBJ whole genome shotgun (WGS) entry which is preliminary data.</text>
</comment>
<dbReference type="Proteomes" id="UP000827284">
    <property type="component" value="Unassembled WGS sequence"/>
</dbReference>
<reference evidence="3" key="1">
    <citation type="submission" date="2021-11" db="EMBL/GenBank/DDBJ databases">
        <authorList>
            <person name="Herlambang A."/>
            <person name="Guo Y."/>
            <person name="Takashima Y."/>
            <person name="Nishizawa T."/>
        </authorList>
    </citation>
    <scope>NUCLEOTIDE SEQUENCE</scope>
    <source>
        <strain evidence="3">E1425</strain>
    </source>
</reference>
<dbReference type="OrthoDB" id="263283at2759"/>
<dbReference type="AlphaFoldDB" id="A0A9P3HDZ7"/>
<accession>A0A9P3HDZ7</accession>
<sequence length="415" mass="45874">MTSQLEASTPVQVHGLPQPSDRFPYRYRNQAPLILRQIVPNKVLDQWSNDPDHVVQSLNQQYTGKEETRGQIDTMVQVLDKAIDGLAICGIPDLSKEAAGSGATAPEESSPATKIAEGTGAANTVNMEEAALTLMTPPSSPPPTPLLTVMVAEDTKNFMDNPQFTKKIEMSAKEIADRVLLTPRSTPPSSCPLCDSHTQNTRHPNHDASNVHPDLLNGLPKDDRFYYRGKVPPSLYSDLQIPALLDSLSLPKESTSFANAPNKDLMRIWISLAGATTPLHYDKCHGILIQVVGRKRFVVFSHEDTNLLYPYDGLSGPRHASKVRGLGHCFPFKDQAKAEGQKSHLKENEEKLLERWPRVSKVAAAWVIDLEPGDALYTPPGFWHEVTSVDHSVSVTVAWDMDKNEIQEVPPHMAF</sequence>
<organism evidence="3 4">
    <name type="scientific">Entomortierella parvispora</name>
    <dbReference type="NCBI Taxonomy" id="205924"/>
    <lineage>
        <taxon>Eukaryota</taxon>
        <taxon>Fungi</taxon>
        <taxon>Fungi incertae sedis</taxon>
        <taxon>Mucoromycota</taxon>
        <taxon>Mortierellomycotina</taxon>
        <taxon>Mortierellomycetes</taxon>
        <taxon>Mortierellales</taxon>
        <taxon>Mortierellaceae</taxon>
        <taxon>Entomortierella</taxon>
    </lineage>
</organism>
<dbReference type="InterPro" id="IPR003347">
    <property type="entry name" value="JmjC_dom"/>
</dbReference>
<dbReference type="Pfam" id="PF13621">
    <property type="entry name" value="Cupin_8"/>
    <property type="match status" value="1"/>
</dbReference>
<evidence type="ECO:0000256" key="1">
    <source>
        <dbReference type="SAM" id="MobiDB-lite"/>
    </source>
</evidence>
<dbReference type="PROSITE" id="PS51184">
    <property type="entry name" value="JMJC"/>
    <property type="match status" value="1"/>
</dbReference>
<reference evidence="3" key="2">
    <citation type="journal article" date="2022" name="Microbiol. Resour. Announc.">
        <title>Whole-Genome Sequence of Entomortierella parvispora E1425, a Mucoromycotan Fungus Associated with Burkholderiaceae-Related Endosymbiotic Bacteria.</title>
        <authorList>
            <person name="Herlambang A."/>
            <person name="Guo Y."/>
            <person name="Takashima Y."/>
            <person name="Narisawa K."/>
            <person name="Ohta H."/>
            <person name="Nishizawa T."/>
        </authorList>
    </citation>
    <scope>NUCLEOTIDE SEQUENCE</scope>
    <source>
        <strain evidence="3">E1425</strain>
    </source>
</reference>
<protein>
    <recommendedName>
        <fullName evidence="2">JmjC domain-containing protein</fullName>
    </recommendedName>
</protein>
<dbReference type="SUPFAM" id="SSF51197">
    <property type="entry name" value="Clavaminate synthase-like"/>
    <property type="match status" value="1"/>
</dbReference>
<dbReference type="EMBL" id="BQFW01000009">
    <property type="protein sequence ID" value="GJJ74758.1"/>
    <property type="molecule type" value="Genomic_DNA"/>
</dbReference>
<feature type="domain" description="JmjC" evidence="2">
    <location>
        <begin position="230"/>
        <end position="415"/>
    </location>
</feature>
<keyword evidence="4" id="KW-1185">Reference proteome</keyword>
<proteinExistence type="predicted"/>